<keyword evidence="3" id="KW-0804">Transcription</keyword>
<dbReference type="PANTHER" id="PTHR30146:SF24">
    <property type="entry name" value="XYLOSE OPERON REGULATORY PROTEIN"/>
    <property type="match status" value="1"/>
</dbReference>
<accession>A0ABU1ALJ4</accession>
<dbReference type="InterPro" id="IPR018060">
    <property type="entry name" value="HTH_AraC"/>
</dbReference>
<keyword evidence="2 5" id="KW-0238">DNA-binding</keyword>
<dbReference type="Pfam" id="PF13377">
    <property type="entry name" value="Peripla_BP_3"/>
    <property type="match status" value="1"/>
</dbReference>
<evidence type="ECO:0000259" key="4">
    <source>
        <dbReference type="PROSITE" id="PS01124"/>
    </source>
</evidence>
<evidence type="ECO:0000313" key="6">
    <source>
        <dbReference type="Proteomes" id="UP001243717"/>
    </source>
</evidence>
<name>A0ABU1ALJ4_9BACT</name>
<evidence type="ECO:0000256" key="2">
    <source>
        <dbReference type="ARBA" id="ARBA00023125"/>
    </source>
</evidence>
<protein>
    <submittedName>
        <fullName evidence="5">DNA-binding transcriptional regulator</fullName>
    </submittedName>
</protein>
<sequence>MALQKKILMAFDWYDTSIHEGVANYAREHGWFLNTHMARTGQFPIGWDGDGIVALASTDKTLNYLKSLDLPTVDMGGHFPDFQQVLGDHHQTGVMAAEHFLERNHKHFVFFHVQNSRLEKEISTGFIQTLNAAGYECEEASWKKTAATTEHEIRYHDVQKWISEAFARLPRPLAVFCQNDDTAALILTAALEAGCSIPEEVAILGTGNSELICKNLPVALSSIGANLKGHGYTLAKTLDAIMEGRRTTKAPIRIEPGRIHVRKSTDFLAVTNPHVLTVLREIWKNYDQPLNIDVLQKLVPISRSGLYNAFIEDVGRPMGKELTRIRILKAKEMLADTNLQATEIGERCGFNSLISFSRAFSQNTGMSPLHYRNDVRRHLKADTNVEK</sequence>
<dbReference type="SMART" id="SM00342">
    <property type="entry name" value="HTH_ARAC"/>
    <property type="match status" value="1"/>
</dbReference>
<dbReference type="SUPFAM" id="SSF46689">
    <property type="entry name" value="Homeodomain-like"/>
    <property type="match status" value="1"/>
</dbReference>
<dbReference type="InterPro" id="IPR009057">
    <property type="entry name" value="Homeodomain-like_sf"/>
</dbReference>
<reference evidence="5 6" key="1">
    <citation type="submission" date="2023-04" db="EMBL/GenBank/DDBJ databases">
        <title>A novel bacteria isolated from coastal sediment.</title>
        <authorList>
            <person name="Liu X.-J."/>
            <person name="Du Z.-J."/>
        </authorList>
    </citation>
    <scope>NUCLEOTIDE SEQUENCE [LARGE SCALE GENOMIC DNA]</scope>
    <source>
        <strain evidence="5 6">SDUM461004</strain>
    </source>
</reference>
<dbReference type="PANTHER" id="PTHR30146">
    <property type="entry name" value="LACI-RELATED TRANSCRIPTIONAL REPRESSOR"/>
    <property type="match status" value="1"/>
</dbReference>
<dbReference type="EMBL" id="JARXIC010000013">
    <property type="protein sequence ID" value="MDQ8194725.1"/>
    <property type="molecule type" value="Genomic_DNA"/>
</dbReference>
<dbReference type="GO" id="GO:0003677">
    <property type="term" value="F:DNA binding"/>
    <property type="evidence" value="ECO:0007669"/>
    <property type="project" value="UniProtKB-KW"/>
</dbReference>
<dbReference type="InterPro" id="IPR028082">
    <property type="entry name" value="Peripla_BP_I"/>
</dbReference>
<dbReference type="InterPro" id="IPR046335">
    <property type="entry name" value="LacI/GalR-like_sensor"/>
</dbReference>
<evidence type="ECO:0000256" key="3">
    <source>
        <dbReference type="ARBA" id="ARBA00023163"/>
    </source>
</evidence>
<proteinExistence type="predicted"/>
<comment type="caution">
    <text evidence="5">The sequence shown here is derived from an EMBL/GenBank/DDBJ whole genome shotgun (WGS) entry which is preliminary data.</text>
</comment>
<dbReference type="Gene3D" id="1.10.10.60">
    <property type="entry name" value="Homeodomain-like"/>
    <property type="match status" value="1"/>
</dbReference>
<dbReference type="Pfam" id="PF12833">
    <property type="entry name" value="HTH_18"/>
    <property type="match status" value="1"/>
</dbReference>
<dbReference type="CDD" id="cd01543">
    <property type="entry name" value="PBP1_XylR"/>
    <property type="match status" value="1"/>
</dbReference>
<dbReference type="RefSeq" id="WP_308985192.1">
    <property type="nucleotide sequence ID" value="NZ_JARXIC010000013.1"/>
</dbReference>
<dbReference type="SUPFAM" id="SSF53822">
    <property type="entry name" value="Periplasmic binding protein-like I"/>
    <property type="match status" value="1"/>
</dbReference>
<keyword evidence="1" id="KW-0805">Transcription regulation</keyword>
<dbReference type="Gene3D" id="3.40.50.2300">
    <property type="match status" value="2"/>
</dbReference>
<evidence type="ECO:0000256" key="1">
    <source>
        <dbReference type="ARBA" id="ARBA00023015"/>
    </source>
</evidence>
<keyword evidence="6" id="KW-1185">Reference proteome</keyword>
<evidence type="ECO:0000313" key="5">
    <source>
        <dbReference type="EMBL" id="MDQ8194725.1"/>
    </source>
</evidence>
<feature type="domain" description="HTH araC/xylS-type" evidence="4">
    <location>
        <begin position="276"/>
        <end position="374"/>
    </location>
</feature>
<organism evidence="5 6">
    <name type="scientific">Thalassobacterium sedimentorum</name>
    <dbReference type="NCBI Taxonomy" id="3041258"/>
    <lineage>
        <taxon>Bacteria</taxon>
        <taxon>Pseudomonadati</taxon>
        <taxon>Verrucomicrobiota</taxon>
        <taxon>Opitutia</taxon>
        <taxon>Puniceicoccales</taxon>
        <taxon>Coraliomargaritaceae</taxon>
        <taxon>Thalassobacterium</taxon>
    </lineage>
</organism>
<dbReference type="Proteomes" id="UP001243717">
    <property type="component" value="Unassembled WGS sequence"/>
</dbReference>
<dbReference type="PROSITE" id="PS01124">
    <property type="entry name" value="HTH_ARAC_FAMILY_2"/>
    <property type="match status" value="1"/>
</dbReference>
<gene>
    <name evidence="5" type="ORF">QEH59_09825</name>
</gene>